<keyword evidence="3" id="KW-0732">Signal</keyword>
<organism evidence="5 6">
    <name type="scientific">Halocynthiibacter styelae</name>
    <dbReference type="NCBI Taxonomy" id="2761955"/>
    <lineage>
        <taxon>Bacteria</taxon>
        <taxon>Pseudomonadati</taxon>
        <taxon>Pseudomonadota</taxon>
        <taxon>Alphaproteobacteria</taxon>
        <taxon>Rhodobacterales</taxon>
        <taxon>Paracoccaceae</taxon>
        <taxon>Halocynthiibacter</taxon>
    </lineage>
</organism>
<dbReference type="SUPFAM" id="SSF53850">
    <property type="entry name" value="Periplasmic binding protein-like II"/>
    <property type="match status" value="1"/>
</dbReference>
<dbReference type="AlphaFoldDB" id="A0A8J7IRT2"/>
<dbReference type="Pfam" id="PF00496">
    <property type="entry name" value="SBP_bac_5"/>
    <property type="match status" value="1"/>
</dbReference>
<dbReference type="Gene3D" id="3.40.190.10">
    <property type="entry name" value="Periplasmic binding protein-like II"/>
    <property type="match status" value="1"/>
</dbReference>
<evidence type="ECO:0000256" key="3">
    <source>
        <dbReference type="ARBA" id="ARBA00022729"/>
    </source>
</evidence>
<name>A0A8J7IRT2_9RHOB</name>
<dbReference type="GO" id="GO:0043190">
    <property type="term" value="C:ATP-binding cassette (ABC) transporter complex"/>
    <property type="evidence" value="ECO:0007669"/>
    <property type="project" value="InterPro"/>
</dbReference>
<evidence type="ECO:0000256" key="2">
    <source>
        <dbReference type="ARBA" id="ARBA00005695"/>
    </source>
</evidence>
<dbReference type="GO" id="GO:0015833">
    <property type="term" value="P:peptide transport"/>
    <property type="evidence" value="ECO:0007669"/>
    <property type="project" value="TreeGrafter"/>
</dbReference>
<comment type="similarity">
    <text evidence="2">Belongs to the bacterial solute-binding protein 5 family.</text>
</comment>
<accession>A0A8J7IRT2</accession>
<gene>
    <name evidence="5" type="ORF">H1D41_11840</name>
</gene>
<dbReference type="EMBL" id="JADCKQ010000008">
    <property type="protein sequence ID" value="MBI1494331.1"/>
    <property type="molecule type" value="Genomic_DNA"/>
</dbReference>
<dbReference type="RefSeq" id="WP_228849102.1">
    <property type="nucleotide sequence ID" value="NZ_JADCKQ010000008.1"/>
</dbReference>
<dbReference type="CDD" id="cd08497">
    <property type="entry name" value="MbnE-like"/>
    <property type="match status" value="1"/>
</dbReference>
<dbReference type="Gene3D" id="3.10.105.10">
    <property type="entry name" value="Dipeptide-binding Protein, Domain 3"/>
    <property type="match status" value="1"/>
</dbReference>
<dbReference type="InterPro" id="IPR000914">
    <property type="entry name" value="SBP_5_dom"/>
</dbReference>
<protein>
    <submittedName>
        <fullName evidence="5">ABC transporter substrate-binding protein</fullName>
    </submittedName>
</protein>
<dbReference type="PANTHER" id="PTHR30290:SF64">
    <property type="entry name" value="ABC TRANSPORTER PERIPLASMIC BINDING PROTEIN"/>
    <property type="match status" value="1"/>
</dbReference>
<dbReference type="Proteomes" id="UP000640583">
    <property type="component" value="Unassembled WGS sequence"/>
</dbReference>
<evidence type="ECO:0000256" key="1">
    <source>
        <dbReference type="ARBA" id="ARBA00004418"/>
    </source>
</evidence>
<dbReference type="PANTHER" id="PTHR30290">
    <property type="entry name" value="PERIPLASMIC BINDING COMPONENT OF ABC TRANSPORTER"/>
    <property type="match status" value="1"/>
</dbReference>
<evidence type="ECO:0000313" key="5">
    <source>
        <dbReference type="EMBL" id="MBI1494331.1"/>
    </source>
</evidence>
<dbReference type="GO" id="GO:0030288">
    <property type="term" value="C:outer membrane-bounded periplasmic space"/>
    <property type="evidence" value="ECO:0007669"/>
    <property type="project" value="TreeGrafter"/>
</dbReference>
<dbReference type="GO" id="GO:1904680">
    <property type="term" value="F:peptide transmembrane transporter activity"/>
    <property type="evidence" value="ECO:0007669"/>
    <property type="project" value="TreeGrafter"/>
</dbReference>
<sequence>MNAKIATRALKQDGNKLLGFAFATLAMAALALPAKSEDVITSHGISTFGNLALPADYTHLPYVNPEAPKGGEISIWGFGSFDSMNPYSTKGRAGGLANIGLESLLTSTADEQGASYGLLAESLEYPEDRSWVIFNMRPEARFADGSTVTAEDVVFTYETFVTKGLPSYRAVLSQQVASAEVLDTHRVKFTFHEGIPTRDLPQTVGGLPVFSKAHYEAEGLDLEESSLTPLLGSGSYELDELDVGQSITYRRRADYWGADLPMNIGRNNFDHIRVEYYADYQAAFEGFKGGSYTFRNEASSRIWATGYDFPAMDRAWINKVSLPNGDMGQAQSFNFNMRQEPFEDQRVREAIGMMFNFEWSNETLFYGLYERVNSFWENSDREATGLPSEAELALLEPLAEHLPDGVLDQEAALAPASGTRQLDRRNLRAASRLLDDAGWTVDDRGMRRNAAGELLTIEFLNDSPSFDRILNPYLENLRALGVNAEYNRVDNAQATDRERKHDYDFITYSYPMSWFPSDNLKQFFGSETAMTSVFNKSGIHSPAIDALIGHITRAQTEEELVTAVRALDRVLRAEKFWVPQWYKDSHTVAYYDMYEHPDPLPPFDLGYLDFWWFNADRAAELEAAGAFQ</sequence>
<feature type="domain" description="Solute-binding protein family 5" evidence="4">
    <location>
        <begin position="117"/>
        <end position="528"/>
    </location>
</feature>
<reference evidence="5" key="1">
    <citation type="submission" date="2020-10" db="EMBL/GenBank/DDBJ databases">
        <title>Paenihalocynthiibacter styelae gen. nov., sp. nov., isolated from stalked sea squirt Styela clava.</title>
        <authorList>
            <person name="Kim Y.-O."/>
            <person name="Yoon J.-H."/>
        </authorList>
    </citation>
    <scope>NUCLEOTIDE SEQUENCE</scope>
    <source>
        <strain evidence="5">MYP1-1</strain>
    </source>
</reference>
<comment type="subcellular location">
    <subcellularLocation>
        <location evidence="1">Periplasm</location>
    </subcellularLocation>
</comment>
<proteinExistence type="inferred from homology"/>
<dbReference type="InterPro" id="IPR030678">
    <property type="entry name" value="Peptide/Ni-bd"/>
</dbReference>
<keyword evidence="6" id="KW-1185">Reference proteome</keyword>
<evidence type="ECO:0000259" key="4">
    <source>
        <dbReference type="Pfam" id="PF00496"/>
    </source>
</evidence>
<dbReference type="GO" id="GO:0042884">
    <property type="term" value="P:microcin transport"/>
    <property type="evidence" value="ECO:0007669"/>
    <property type="project" value="TreeGrafter"/>
</dbReference>
<dbReference type="InterPro" id="IPR039424">
    <property type="entry name" value="SBP_5"/>
</dbReference>
<evidence type="ECO:0000313" key="6">
    <source>
        <dbReference type="Proteomes" id="UP000640583"/>
    </source>
</evidence>
<dbReference type="PIRSF" id="PIRSF002741">
    <property type="entry name" value="MppA"/>
    <property type="match status" value="1"/>
</dbReference>
<comment type="caution">
    <text evidence="5">The sequence shown here is derived from an EMBL/GenBank/DDBJ whole genome shotgun (WGS) entry which is preliminary data.</text>
</comment>